<keyword evidence="1" id="KW-0812">Transmembrane</keyword>
<evidence type="ECO:0000313" key="2">
    <source>
        <dbReference type="EMBL" id="PKT68961.1"/>
    </source>
</evidence>
<feature type="transmembrane region" description="Helical" evidence="1">
    <location>
        <begin position="198"/>
        <end position="218"/>
    </location>
</feature>
<keyword evidence="1" id="KW-0472">Membrane</keyword>
<keyword evidence="3" id="KW-1185">Reference proteome</keyword>
<name>A0A2I0SGA4_9ACTN</name>
<dbReference type="Proteomes" id="UP000236178">
    <property type="component" value="Unassembled WGS sequence"/>
</dbReference>
<feature type="transmembrane region" description="Helical" evidence="1">
    <location>
        <begin position="149"/>
        <end position="169"/>
    </location>
</feature>
<accession>A0A2I0SGA4</accession>
<gene>
    <name evidence="2" type="ORF">CW362_32200</name>
</gene>
<reference evidence="2 3" key="1">
    <citation type="submission" date="2017-12" db="EMBL/GenBank/DDBJ databases">
        <title>Streptomyces populusis sp. nov., a novel endophytic actinobacterium isolated from stems of Populus adenopoda Maxim.</title>
        <authorList>
            <person name="Wang Z."/>
        </authorList>
    </citation>
    <scope>NUCLEOTIDE SEQUENCE [LARGE SCALE GENOMIC DNA]</scope>
    <source>
        <strain evidence="2 3">A249</strain>
    </source>
</reference>
<protein>
    <submittedName>
        <fullName evidence="2">Uncharacterized protein</fullName>
    </submittedName>
</protein>
<feature type="transmembrane region" description="Helical" evidence="1">
    <location>
        <begin position="225"/>
        <end position="242"/>
    </location>
</feature>
<feature type="transmembrane region" description="Helical" evidence="1">
    <location>
        <begin position="124"/>
        <end position="142"/>
    </location>
</feature>
<dbReference type="AlphaFoldDB" id="A0A2I0SGA4"/>
<evidence type="ECO:0000313" key="3">
    <source>
        <dbReference type="Proteomes" id="UP000236178"/>
    </source>
</evidence>
<comment type="caution">
    <text evidence="2">The sequence shown here is derived from an EMBL/GenBank/DDBJ whole genome shotgun (WGS) entry which is preliminary data.</text>
</comment>
<feature type="transmembrane region" description="Helical" evidence="1">
    <location>
        <begin position="92"/>
        <end position="112"/>
    </location>
</feature>
<evidence type="ECO:0000256" key="1">
    <source>
        <dbReference type="SAM" id="Phobius"/>
    </source>
</evidence>
<keyword evidence="1" id="KW-1133">Transmembrane helix</keyword>
<dbReference type="EMBL" id="PJOS01000090">
    <property type="protein sequence ID" value="PKT68961.1"/>
    <property type="molecule type" value="Genomic_DNA"/>
</dbReference>
<sequence length="416" mass="44312">MLRANLRRQAGPFVSLTVAALIAGFAVTQSTHRWIEIGENLHEAACGYGGAAAVLLASWQGGAEVRSGVDWIHATAVRGVLTQRLAGLASGVLWPLAGYLLAVLAVLVWPYAGQPSHRPPFDAMTVDAASIVAVSCFGHLAGRAVPLPATPFVLVTALILFGQSSWWSAITHPAEINYTGDALPPGTSGWVPVRPHPWLPWCRALMLAVVAAAAVSLCARCWKTAVVLVTVAGTAALGLHLTQKGSAAISAVNASEMRCTGRAVALCLPKENEGARRRLQPQVDRLAGKLRGVRGAPSYYVVSDQSYRYGDWGADNDPADTGPRVIGIELSADARSLARDIACPDLCTGPLEGAVFTWLTGTSPDSVLYGEEQLHLVQLLNEMPPKQRTNWLSRYLDAVESGKSLPDMPYTPRWSS</sequence>
<organism evidence="2 3">
    <name type="scientific">Streptomyces populi</name>
    <dbReference type="NCBI Taxonomy" id="2058924"/>
    <lineage>
        <taxon>Bacteria</taxon>
        <taxon>Bacillati</taxon>
        <taxon>Actinomycetota</taxon>
        <taxon>Actinomycetes</taxon>
        <taxon>Kitasatosporales</taxon>
        <taxon>Streptomycetaceae</taxon>
        <taxon>Streptomyces</taxon>
    </lineage>
</organism>
<proteinExistence type="predicted"/>